<proteinExistence type="predicted"/>
<dbReference type="OrthoDB" id="9816424at2"/>
<evidence type="ECO:0000313" key="2">
    <source>
        <dbReference type="Proteomes" id="UP000304900"/>
    </source>
</evidence>
<protein>
    <recommendedName>
        <fullName evidence="3">Sulfotransferase family protein</fullName>
    </recommendedName>
</protein>
<dbReference type="EMBL" id="SZVO01000010">
    <property type="protein sequence ID" value="TKT90303.1"/>
    <property type="molecule type" value="Genomic_DNA"/>
</dbReference>
<keyword evidence="2" id="KW-1185">Reference proteome</keyword>
<dbReference type="Gene3D" id="3.40.50.300">
    <property type="entry name" value="P-loop containing nucleotide triphosphate hydrolases"/>
    <property type="match status" value="1"/>
</dbReference>
<evidence type="ECO:0000313" key="1">
    <source>
        <dbReference type="EMBL" id="TKT90303.1"/>
    </source>
</evidence>
<name>A0A4V6Y1X5_9BACT</name>
<gene>
    <name evidence="1" type="ORF">FDK13_21435</name>
</gene>
<dbReference type="RefSeq" id="WP_137342066.1">
    <property type="nucleotide sequence ID" value="NZ_BSQH01000004.1"/>
</dbReference>
<organism evidence="1 2">
    <name type="scientific">Dyadobacter frigoris</name>
    <dbReference type="NCBI Taxonomy" id="2576211"/>
    <lineage>
        <taxon>Bacteria</taxon>
        <taxon>Pseudomonadati</taxon>
        <taxon>Bacteroidota</taxon>
        <taxon>Cytophagia</taxon>
        <taxon>Cytophagales</taxon>
        <taxon>Spirosomataceae</taxon>
        <taxon>Dyadobacter</taxon>
    </lineage>
</organism>
<comment type="caution">
    <text evidence="1">The sequence shown here is derived from an EMBL/GenBank/DDBJ whole genome shotgun (WGS) entry which is preliminary data.</text>
</comment>
<dbReference type="AlphaFoldDB" id="A0A4V6Y1X5"/>
<evidence type="ECO:0008006" key="3">
    <source>
        <dbReference type="Google" id="ProtNLM"/>
    </source>
</evidence>
<accession>A0A4V6Y1X5</accession>
<reference evidence="1 2" key="1">
    <citation type="submission" date="2019-05" db="EMBL/GenBank/DDBJ databases">
        <title>Dyadobacter AR-3-8 sp. nov., isolated from arctic soil.</title>
        <authorList>
            <person name="Chaudhary D.K."/>
        </authorList>
    </citation>
    <scope>NUCLEOTIDE SEQUENCE [LARGE SCALE GENOMIC DNA]</scope>
    <source>
        <strain evidence="1 2">AR-3-8</strain>
    </source>
</reference>
<dbReference type="InterPro" id="IPR027417">
    <property type="entry name" value="P-loop_NTPase"/>
</dbReference>
<dbReference type="Proteomes" id="UP000304900">
    <property type="component" value="Unassembled WGS sequence"/>
</dbReference>
<dbReference type="SUPFAM" id="SSF52540">
    <property type="entry name" value="P-loop containing nucleoside triphosphate hydrolases"/>
    <property type="match status" value="1"/>
</dbReference>
<sequence>MQNKTLIIAGMHRSGTSLTTQWLYRCGLNVGENLLGAGIGNDDGHYEDIDFYEAQKQILRNKNIEDSGFTETPVPGLVLEEREFLQSIISKKNSSSKEWGWKDPRTCLFLRDYEDLLPEAYYLVVFRDWKSTVSSLISRTYKVIYPSDDIVIKGLFKGYRKKLEVQRRIQELCKERATNFLKIWILYNKEILKSMSRLSKENYTVVNFGALLDSDKDVFKKLTKHWNFNLDYVGFKEIYKPKLISKEINTSRFIDKALMEEAEKIETILQKKTTF</sequence>